<reference evidence="1 2" key="1">
    <citation type="submission" date="2015-01" db="EMBL/GenBank/DDBJ databases">
        <title>Evolution of Trichinella species and genotypes.</title>
        <authorList>
            <person name="Korhonen P.K."/>
            <person name="Edoardo P."/>
            <person name="Giuseppe L.R."/>
            <person name="Gasser R.B."/>
        </authorList>
    </citation>
    <scope>NUCLEOTIDE SEQUENCE [LARGE SCALE GENOMIC DNA]</scope>
    <source>
        <strain evidence="1">ISS1980</strain>
    </source>
</reference>
<accession>A0A0V1NAG5</accession>
<keyword evidence="2" id="KW-1185">Reference proteome</keyword>
<dbReference type="AlphaFoldDB" id="A0A0V1NAG5"/>
<gene>
    <name evidence="1" type="primary">TIGD1</name>
    <name evidence="1" type="ORF">T10_12208</name>
</gene>
<evidence type="ECO:0000313" key="2">
    <source>
        <dbReference type="Proteomes" id="UP000054843"/>
    </source>
</evidence>
<proteinExistence type="predicted"/>
<organism evidence="1 2">
    <name type="scientific">Trichinella papuae</name>
    <dbReference type="NCBI Taxonomy" id="268474"/>
    <lineage>
        <taxon>Eukaryota</taxon>
        <taxon>Metazoa</taxon>
        <taxon>Ecdysozoa</taxon>
        <taxon>Nematoda</taxon>
        <taxon>Enoplea</taxon>
        <taxon>Dorylaimia</taxon>
        <taxon>Trichinellida</taxon>
        <taxon>Trichinellidae</taxon>
        <taxon>Trichinella</taxon>
    </lineage>
</organism>
<dbReference type="STRING" id="268474.A0A0V1NAG5"/>
<protein>
    <submittedName>
        <fullName evidence="1">Tigger transposable element-derived protein 1</fullName>
    </submittedName>
</protein>
<sequence length="318" mass="36298">MVGINESTGRYVHKNEKAICAAFTACAPLTTKVVSQVREKVIIKMENALYIRRFKQANPSTSTHSTFVVSKGWFDHFSFRFSLRNVKVSEEAASADLFIASSYPEELKQLIEEKRFCPEQIFNADESAFFWKKMASRTFSAKELHYISEFKARKSMARLVAARDDDSHLEVDRGGFKDMQELEAIELIESHISELTDEEPVEMIASIDEEKDADEEGATDETEKLTLEGLAEILHALKQVAERIFETDSDMVQVIKFKRDLEIAAKPYQRILDKMNKRKKQLSITMFFKNNAPDSPSISGDFACKNTPTIWTVIHSTK</sequence>
<dbReference type="EMBL" id="JYDO01000001">
    <property type="protein sequence ID" value="KRZ80837.1"/>
    <property type="molecule type" value="Genomic_DNA"/>
</dbReference>
<name>A0A0V1NAG5_9BILA</name>
<comment type="caution">
    <text evidence="1">The sequence shown here is derived from an EMBL/GenBank/DDBJ whole genome shotgun (WGS) entry which is preliminary data.</text>
</comment>
<evidence type="ECO:0000313" key="1">
    <source>
        <dbReference type="EMBL" id="KRZ80837.1"/>
    </source>
</evidence>
<dbReference type="Proteomes" id="UP000054843">
    <property type="component" value="Unassembled WGS sequence"/>
</dbReference>